<dbReference type="PANTHER" id="PTHR43782:SF3">
    <property type="entry name" value="ARGINASE"/>
    <property type="match status" value="1"/>
</dbReference>
<dbReference type="EMBL" id="RZNC01000001">
    <property type="protein sequence ID" value="RWZ68616.1"/>
    <property type="molecule type" value="Genomic_DNA"/>
</dbReference>
<evidence type="ECO:0000313" key="5">
    <source>
        <dbReference type="EMBL" id="RWZ68616.1"/>
    </source>
</evidence>
<organism evidence="5 6">
    <name type="scientific">Labedella populi</name>
    <dbReference type="NCBI Taxonomy" id="2498850"/>
    <lineage>
        <taxon>Bacteria</taxon>
        <taxon>Bacillati</taxon>
        <taxon>Actinomycetota</taxon>
        <taxon>Actinomycetes</taxon>
        <taxon>Micrococcales</taxon>
        <taxon>Microbacteriaceae</taxon>
        <taxon>Labedella</taxon>
    </lineage>
</organism>
<protein>
    <submittedName>
        <fullName evidence="5">Arginase family protein</fullName>
    </submittedName>
</protein>
<dbReference type="Gene3D" id="3.40.800.10">
    <property type="entry name" value="Ureohydrolase domain"/>
    <property type="match status" value="1"/>
</dbReference>
<dbReference type="PRINTS" id="PR00116">
    <property type="entry name" value="ARGINASE"/>
</dbReference>
<evidence type="ECO:0000256" key="3">
    <source>
        <dbReference type="ARBA" id="ARBA00023211"/>
    </source>
</evidence>
<dbReference type="PANTHER" id="PTHR43782">
    <property type="entry name" value="ARGINASE"/>
    <property type="match status" value="1"/>
</dbReference>
<dbReference type="Pfam" id="PF00491">
    <property type="entry name" value="Arginase"/>
    <property type="match status" value="1"/>
</dbReference>
<keyword evidence="1" id="KW-0479">Metal-binding</keyword>
<dbReference type="SUPFAM" id="SSF52768">
    <property type="entry name" value="Arginase/deacetylase"/>
    <property type="match status" value="1"/>
</dbReference>
<dbReference type="CDD" id="cd09999">
    <property type="entry name" value="Arginase-like_1"/>
    <property type="match status" value="1"/>
</dbReference>
<comment type="caution">
    <text evidence="5">The sequence shown here is derived from an EMBL/GenBank/DDBJ whole genome shotgun (WGS) entry which is preliminary data.</text>
</comment>
<dbReference type="AlphaFoldDB" id="A0A3S4AW22"/>
<dbReference type="GO" id="GO:0004053">
    <property type="term" value="F:arginase activity"/>
    <property type="evidence" value="ECO:0007669"/>
    <property type="project" value="TreeGrafter"/>
</dbReference>
<dbReference type="GO" id="GO:0005829">
    <property type="term" value="C:cytosol"/>
    <property type="evidence" value="ECO:0007669"/>
    <property type="project" value="TreeGrafter"/>
</dbReference>
<dbReference type="InterPro" id="IPR006035">
    <property type="entry name" value="Ureohydrolase"/>
</dbReference>
<keyword evidence="3" id="KW-0464">Manganese</keyword>
<keyword evidence="2" id="KW-0378">Hydrolase</keyword>
<accession>A0A3S4AW22</accession>
<name>A0A3S4AW22_9MICO</name>
<evidence type="ECO:0000256" key="2">
    <source>
        <dbReference type="ARBA" id="ARBA00022801"/>
    </source>
</evidence>
<evidence type="ECO:0000313" key="6">
    <source>
        <dbReference type="Proteomes" id="UP000288603"/>
    </source>
</evidence>
<proteinExistence type="inferred from homology"/>
<dbReference type="OrthoDB" id="7331788at2"/>
<gene>
    <name evidence="5" type="ORF">ELQ92_05285</name>
</gene>
<keyword evidence="6" id="KW-1185">Reference proteome</keyword>
<sequence length="277" mass="28391">MARFVIVPQWQGSGSDRAMRLATGAQRIAEDLPRAATEVVDVPLEAGSALETGVVRASSVLRVREALAATLGDSPVPVVTIGGDCGVELAAVEHAAIQHPGLAIVWFDAHADLNVPEESPSGAFHGMVLRSILGDGPRAFASRAVVPATRTVLAGTRSMDPGEEAFAAASGITVLPGDDASSDAVLSALRSTGATSVYVHVDLDVLDPSAVTAVNHPEPFGLSVPALLDTVRAIRAEFDLAGAGITEFAPDDSPTADAVAIGDDLTTILRLIGALRP</sequence>
<evidence type="ECO:0000256" key="1">
    <source>
        <dbReference type="ARBA" id="ARBA00022723"/>
    </source>
</evidence>
<evidence type="ECO:0000256" key="4">
    <source>
        <dbReference type="PROSITE-ProRule" id="PRU00742"/>
    </source>
</evidence>
<dbReference type="Proteomes" id="UP000288603">
    <property type="component" value="Unassembled WGS sequence"/>
</dbReference>
<dbReference type="InterPro" id="IPR023696">
    <property type="entry name" value="Ureohydrolase_dom_sf"/>
</dbReference>
<dbReference type="GO" id="GO:0030145">
    <property type="term" value="F:manganese ion binding"/>
    <property type="evidence" value="ECO:0007669"/>
    <property type="project" value="TreeGrafter"/>
</dbReference>
<dbReference type="RefSeq" id="WP_128497881.1">
    <property type="nucleotide sequence ID" value="NZ_RZNC01000001.1"/>
</dbReference>
<reference evidence="5 6" key="1">
    <citation type="submission" date="2018-12" db="EMBL/GenBank/DDBJ databases">
        <authorList>
            <person name="Li F."/>
        </authorList>
    </citation>
    <scope>NUCLEOTIDE SEQUENCE [LARGE SCALE GENOMIC DNA]</scope>
    <source>
        <strain evidence="5 6">8H24J-4-2</strain>
    </source>
</reference>
<dbReference type="PROSITE" id="PS51409">
    <property type="entry name" value="ARGINASE_2"/>
    <property type="match status" value="1"/>
</dbReference>
<comment type="similarity">
    <text evidence="4">Belongs to the arginase family.</text>
</comment>